<accession>A0ABX5SBN6</accession>
<name>A0ABX5SBN6_9BURK</name>
<feature type="transmembrane region" description="Helical" evidence="1">
    <location>
        <begin position="12"/>
        <end position="36"/>
    </location>
</feature>
<organism evidence="3 4">
    <name type="scientific">Pseudoduganella plicata</name>
    <dbReference type="NCBI Taxonomy" id="321984"/>
    <lineage>
        <taxon>Bacteria</taxon>
        <taxon>Pseudomonadati</taxon>
        <taxon>Pseudomonadota</taxon>
        <taxon>Betaproteobacteria</taxon>
        <taxon>Burkholderiales</taxon>
        <taxon>Oxalobacteraceae</taxon>
        <taxon>Telluria group</taxon>
        <taxon>Pseudoduganella</taxon>
    </lineage>
</organism>
<protein>
    <submittedName>
        <fullName evidence="3">Pilus assembly protein</fullName>
    </submittedName>
</protein>
<sequence>MHPDCRGRQAGGAAGVITVELALVLGVFLLFVVGTVEVARMAFVRNTAQDVTRRAARAAAMTDYSDGAAMAALRYQALFRDKDAALPLLPELTADRLRIDYLSLSADGALAPVTAGPACPARNVVNCTTDPNGTSCIRFVRVRICATANGACTPLPYTTLTRILPDVVPLTVPVSTSIAKAETLGFRPGASSCL</sequence>
<dbReference type="InterPro" id="IPR012495">
    <property type="entry name" value="TadE-like_dom"/>
</dbReference>
<gene>
    <name evidence="3" type="ORF">E1742_17690</name>
</gene>
<keyword evidence="4" id="KW-1185">Reference proteome</keyword>
<proteinExistence type="predicted"/>
<dbReference type="Pfam" id="PF07811">
    <property type="entry name" value="TadE"/>
    <property type="match status" value="1"/>
</dbReference>
<evidence type="ECO:0000259" key="2">
    <source>
        <dbReference type="Pfam" id="PF07811"/>
    </source>
</evidence>
<dbReference type="RefSeq" id="WP_134386282.1">
    <property type="nucleotide sequence ID" value="NZ_BMWW01000004.1"/>
</dbReference>
<reference evidence="3 4" key="1">
    <citation type="submission" date="2019-03" db="EMBL/GenBank/DDBJ databases">
        <title>Draft Genome Sequences of Six Type Strains of the Genus Massilia.</title>
        <authorList>
            <person name="Miess H."/>
            <person name="Frediansyhah A."/>
            <person name="Gross H."/>
        </authorList>
    </citation>
    <scope>NUCLEOTIDE SEQUENCE [LARGE SCALE GENOMIC DNA]</scope>
    <source>
        <strain evidence="3 4">DSM 17505</strain>
    </source>
</reference>
<keyword evidence="1" id="KW-0472">Membrane</keyword>
<keyword evidence="1" id="KW-1133">Transmembrane helix</keyword>
<dbReference type="Proteomes" id="UP000294359">
    <property type="component" value="Chromosome"/>
</dbReference>
<evidence type="ECO:0000313" key="3">
    <source>
        <dbReference type="EMBL" id="QBQ37801.1"/>
    </source>
</evidence>
<feature type="domain" description="TadE-like" evidence="2">
    <location>
        <begin position="15"/>
        <end position="57"/>
    </location>
</feature>
<evidence type="ECO:0000313" key="4">
    <source>
        <dbReference type="Proteomes" id="UP000294359"/>
    </source>
</evidence>
<dbReference type="EMBL" id="CP038026">
    <property type="protein sequence ID" value="QBQ37801.1"/>
    <property type="molecule type" value="Genomic_DNA"/>
</dbReference>
<keyword evidence="1" id="KW-0812">Transmembrane</keyword>
<evidence type="ECO:0000256" key="1">
    <source>
        <dbReference type="SAM" id="Phobius"/>
    </source>
</evidence>